<keyword evidence="1 3" id="KW-0413">Isomerase</keyword>
<dbReference type="GO" id="GO:0046417">
    <property type="term" value="P:chorismate metabolic process"/>
    <property type="evidence" value="ECO:0007669"/>
    <property type="project" value="InterPro"/>
</dbReference>
<feature type="domain" description="Chorismate mutase" evidence="2">
    <location>
        <begin position="1"/>
        <end position="86"/>
    </location>
</feature>
<reference evidence="3" key="1">
    <citation type="submission" date="2023-03" db="EMBL/GenBank/DDBJ databases">
        <authorList>
            <person name="Shen W."/>
            <person name="Cai J."/>
        </authorList>
    </citation>
    <scope>NUCLEOTIDE SEQUENCE</scope>
    <source>
        <strain evidence="3">P96-3</strain>
    </source>
</reference>
<evidence type="ECO:0000259" key="2">
    <source>
        <dbReference type="PROSITE" id="PS51168"/>
    </source>
</evidence>
<dbReference type="SUPFAM" id="SSF48600">
    <property type="entry name" value="Chorismate mutase II"/>
    <property type="match status" value="1"/>
</dbReference>
<dbReference type="Pfam" id="PF01817">
    <property type="entry name" value="CM_2"/>
    <property type="match status" value="1"/>
</dbReference>
<dbReference type="GO" id="GO:0004106">
    <property type="term" value="F:chorismate mutase activity"/>
    <property type="evidence" value="ECO:0007669"/>
    <property type="project" value="UniProtKB-EC"/>
</dbReference>
<dbReference type="InterPro" id="IPR036979">
    <property type="entry name" value="CM_dom_sf"/>
</dbReference>
<evidence type="ECO:0000256" key="1">
    <source>
        <dbReference type="ARBA" id="ARBA00023235"/>
    </source>
</evidence>
<organism evidence="3 4">
    <name type="scientific">Vagococcus carniphilus</name>
    <dbReference type="NCBI Taxonomy" id="218144"/>
    <lineage>
        <taxon>Bacteria</taxon>
        <taxon>Bacillati</taxon>
        <taxon>Bacillota</taxon>
        <taxon>Bacilli</taxon>
        <taxon>Lactobacillales</taxon>
        <taxon>Enterococcaceae</taxon>
        <taxon>Vagococcus</taxon>
    </lineage>
</organism>
<dbReference type="Proteomes" id="UP001268577">
    <property type="component" value="Unassembled WGS sequence"/>
</dbReference>
<dbReference type="NCBIfam" id="TIGR01805">
    <property type="entry name" value="CM_mono_grmpos"/>
    <property type="match status" value="1"/>
</dbReference>
<dbReference type="PROSITE" id="PS51168">
    <property type="entry name" value="CHORISMATE_MUT_2"/>
    <property type="match status" value="1"/>
</dbReference>
<dbReference type="AlphaFoldDB" id="A0AAW8U2B6"/>
<dbReference type="InterPro" id="IPR011279">
    <property type="entry name" value="Chorismate_mutase_GmP"/>
</dbReference>
<dbReference type="InterPro" id="IPR051331">
    <property type="entry name" value="Chorismate_mutase-related"/>
</dbReference>
<dbReference type="EMBL" id="JARQBZ010000003">
    <property type="protein sequence ID" value="MDT2832936.1"/>
    <property type="molecule type" value="Genomic_DNA"/>
</dbReference>
<evidence type="ECO:0000313" key="4">
    <source>
        <dbReference type="Proteomes" id="UP001268577"/>
    </source>
</evidence>
<dbReference type="SMART" id="SM00830">
    <property type="entry name" value="CM_2"/>
    <property type="match status" value="1"/>
</dbReference>
<name>A0AAW8U2B6_9ENTE</name>
<dbReference type="PANTHER" id="PTHR38041">
    <property type="entry name" value="CHORISMATE MUTASE"/>
    <property type="match status" value="1"/>
</dbReference>
<dbReference type="Gene3D" id="1.20.59.10">
    <property type="entry name" value="Chorismate mutase"/>
    <property type="match status" value="1"/>
</dbReference>
<proteinExistence type="predicted"/>
<dbReference type="InterPro" id="IPR036263">
    <property type="entry name" value="Chorismate_II_sf"/>
</dbReference>
<dbReference type="InterPro" id="IPR002701">
    <property type="entry name" value="CM_II_prokaryot"/>
</dbReference>
<dbReference type="RefSeq" id="WP_311868106.1">
    <property type="nucleotide sequence ID" value="NZ_JARQBZ010000003.1"/>
</dbReference>
<accession>A0AAW8U2B6</accession>
<evidence type="ECO:0000313" key="3">
    <source>
        <dbReference type="EMBL" id="MDT2832936.1"/>
    </source>
</evidence>
<protein>
    <submittedName>
        <fullName evidence="3">Chorismate mutase</fullName>
        <ecNumber evidence="3">5.4.99.5</ecNumber>
    </submittedName>
</protein>
<dbReference type="PANTHER" id="PTHR38041:SF1">
    <property type="entry name" value="CHORISMATE MUTASE"/>
    <property type="match status" value="1"/>
</dbReference>
<dbReference type="EC" id="5.4.99.5" evidence="3"/>
<dbReference type="GO" id="GO:0009697">
    <property type="term" value="P:salicylic acid biosynthetic process"/>
    <property type="evidence" value="ECO:0007669"/>
    <property type="project" value="TreeGrafter"/>
</dbReference>
<comment type="caution">
    <text evidence="3">The sequence shown here is derived from an EMBL/GenBank/DDBJ whole genome shotgun (WGS) entry which is preliminary data.</text>
</comment>
<sequence length="86" mass="10453">MLEKIRDEINQIDQEIVKLLEKRYICVDEVVRIKKENDIPVLDNNREKEVREKIATSIEKKEYQEAIIETFQQIMDVSKEYQRNKK</sequence>
<gene>
    <name evidence="3" type="ORF">P7H70_02620</name>
</gene>